<dbReference type="Pfam" id="PF01872">
    <property type="entry name" value="RibD_C"/>
    <property type="match status" value="1"/>
</dbReference>
<dbReference type="PROSITE" id="PS00903">
    <property type="entry name" value="CYT_DCMP_DEAMINASES_1"/>
    <property type="match status" value="1"/>
</dbReference>
<feature type="domain" description="CMP/dCMP-type deaminase" evidence="17">
    <location>
        <begin position="1"/>
        <end position="123"/>
    </location>
</feature>
<dbReference type="SUPFAM" id="SSF53927">
    <property type="entry name" value="Cytidine deaminase-like"/>
    <property type="match status" value="1"/>
</dbReference>
<dbReference type="PROSITE" id="PS51747">
    <property type="entry name" value="CYT_DCMP_DEAMINASES_2"/>
    <property type="match status" value="1"/>
</dbReference>
<comment type="function">
    <text evidence="1 13">Converts 2,5-diamino-6-(ribosylamino)-4(3h)-pyrimidinone 5'-phosphate into 5-amino-6-(ribosylamino)-2,4(1h,3h)-pyrimidinedione 5'-phosphate.</text>
</comment>
<dbReference type="NCBIfam" id="TIGR00326">
    <property type="entry name" value="eubact_ribD"/>
    <property type="match status" value="1"/>
</dbReference>
<feature type="binding site" evidence="15">
    <location>
        <position position="184"/>
    </location>
    <ligand>
        <name>substrate</name>
    </ligand>
</feature>
<dbReference type="InterPro" id="IPR016192">
    <property type="entry name" value="APOBEC/CMP_deaminase_Zn-bd"/>
</dbReference>
<feature type="binding site" evidence="15">
    <location>
        <position position="154"/>
    </location>
    <ligand>
        <name>NADP(+)</name>
        <dbReference type="ChEBI" id="CHEBI:58349"/>
    </ligand>
</feature>
<feature type="binding site" evidence="16">
    <location>
        <position position="84"/>
    </location>
    <ligand>
        <name>Zn(2+)</name>
        <dbReference type="ChEBI" id="CHEBI:29105"/>
        <note>catalytic</note>
    </ligand>
</feature>
<feature type="active site" description="Proton donor" evidence="14">
    <location>
        <position position="52"/>
    </location>
</feature>
<keyword evidence="7 13" id="KW-0479">Metal-binding</keyword>
<name>A0A7C4RST6_9BACT</name>
<dbReference type="InterPro" id="IPR024072">
    <property type="entry name" value="DHFR-like_dom_sf"/>
</dbReference>
<protein>
    <recommendedName>
        <fullName evidence="13">Riboflavin biosynthesis protein RibD</fullName>
    </recommendedName>
    <domain>
        <recommendedName>
            <fullName evidence="13">Diaminohydroxyphosphoribosylaminopyrimidine deaminase</fullName>
            <shortName evidence="13">DRAP deaminase</shortName>
            <ecNumber evidence="13">3.5.4.26</ecNumber>
        </recommendedName>
        <alternativeName>
            <fullName evidence="13">Riboflavin-specific deaminase</fullName>
        </alternativeName>
    </domain>
    <domain>
        <recommendedName>
            <fullName evidence="13">5-amino-6-(5-phosphoribosylamino)uracil reductase</fullName>
            <ecNumber evidence="13">1.1.1.193</ecNumber>
        </recommendedName>
        <alternativeName>
            <fullName evidence="13">HTP reductase</fullName>
        </alternativeName>
    </domain>
</protein>
<evidence type="ECO:0000256" key="15">
    <source>
        <dbReference type="PIRSR" id="PIRSR006769-2"/>
    </source>
</evidence>
<evidence type="ECO:0000256" key="7">
    <source>
        <dbReference type="ARBA" id="ARBA00022723"/>
    </source>
</evidence>
<dbReference type="Gene3D" id="3.40.430.10">
    <property type="entry name" value="Dihydrofolate Reductase, subunit A"/>
    <property type="match status" value="1"/>
</dbReference>
<evidence type="ECO:0000256" key="14">
    <source>
        <dbReference type="PIRSR" id="PIRSR006769-1"/>
    </source>
</evidence>
<comment type="catalytic activity">
    <reaction evidence="13">
        <text>2,5-diamino-6-hydroxy-4-(5-phosphoribosylamino)-pyrimidine + H2O + H(+) = 5-amino-6-(5-phospho-D-ribosylamino)uracil + NH4(+)</text>
        <dbReference type="Rhea" id="RHEA:21868"/>
        <dbReference type="ChEBI" id="CHEBI:15377"/>
        <dbReference type="ChEBI" id="CHEBI:15378"/>
        <dbReference type="ChEBI" id="CHEBI:28938"/>
        <dbReference type="ChEBI" id="CHEBI:58453"/>
        <dbReference type="ChEBI" id="CHEBI:58614"/>
        <dbReference type="EC" id="3.5.4.26"/>
    </reaction>
</comment>
<evidence type="ECO:0000256" key="1">
    <source>
        <dbReference type="ARBA" id="ARBA00002151"/>
    </source>
</evidence>
<evidence type="ECO:0000256" key="16">
    <source>
        <dbReference type="PIRSR" id="PIRSR006769-3"/>
    </source>
</evidence>
<comment type="catalytic activity">
    <reaction evidence="13">
        <text>5-amino-6-(5-phospho-D-ribitylamino)uracil + NADP(+) = 5-amino-6-(5-phospho-D-ribosylamino)uracil + NADPH + H(+)</text>
        <dbReference type="Rhea" id="RHEA:17845"/>
        <dbReference type="ChEBI" id="CHEBI:15378"/>
        <dbReference type="ChEBI" id="CHEBI:57783"/>
        <dbReference type="ChEBI" id="CHEBI:58349"/>
        <dbReference type="ChEBI" id="CHEBI:58421"/>
        <dbReference type="ChEBI" id="CHEBI:58453"/>
        <dbReference type="EC" id="1.1.1.193"/>
    </reaction>
</comment>
<dbReference type="EC" id="3.5.4.26" evidence="13"/>
<evidence type="ECO:0000256" key="8">
    <source>
        <dbReference type="ARBA" id="ARBA00022801"/>
    </source>
</evidence>
<dbReference type="GO" id="GO:0009231">
    <property type="term" value="P:riboflavin biosynthetic process"/>
    <property type="evidence" value="ECO:0007669"/>
    <property type="project" value="UniProtKB-UniPathway"/>
</dbReference>
<keyword evidence="10 13" id="KW-0521">NADP</keyword>
<dbReference type="GO" id="GO:0008835">
    <property type="term" value="F:diaminohydroxyphosphoribosylaminopyrimidine deaminase activity"/>
    <property type="evidence" value="ECO:0007669"/>
    <property type="project" value="UniProtKB-EC"/>
</dbReference>
<evidence type="ECO:0000256" key="9">
    <source>
        <dbReference type="ARBA" id="ARBA00022833"/>
    </source>
</evidence>
<evidence type="ECO:0000256" key="11">
    <source>
        <dbReference type="ARBA" id="ARBA00023002"/>
    </source>
</evidence>
<comment type="similarity">
    <text evidence="4 13">In the N-terminal section; belongs to the cytidine and deoxycytidylate deaminase family.</text>
</comment>
<dbReference type="GO" id="GO:0050661">
    <property type="term" value="F:NADP binding"/>
    <property type="evidence" value="ECO:0007669"/>
    <property type="project" value="InterPro"/>
</dbReference>
<dbReference type="Gene3D" id="3.40.140.10">
    <property type="entry name" value="Cytidine Deaminase, domain 2"/>
    <property type="match status" value="1"/>
</dbReference>
<feature type="binding site" evidence="15">
    <location>
        <position position="227"/>
    </location>
    <ligand>
        <name>NADP(+)</name>
        <dbReference type="ChEBI" id="CHEBI:58349"/>
    </ligand>
</feature>
<feature type="binding site" evidence="16">
    <location>
        <position position="50"/>
    </location>
    <ligand>
        <name>Zn(2+)</name>
        <dbReference type="ChEBI" id="CHEBI:29105"/>
        <note>catalytic</note>
    </ligand>
</feature>
<dbReference type="EMBL" id="DSUH01000231">
    <property type="protein sequence ID" value="HGU33158.1"/>
    <property type="molecule type" value="Genomic_DNA"/>
</dbReference>
<dbReference type="InterPro" id="IPR050765">
    <property type="entry name" value="Riboflavin_Biosynth_HTPR"/>
</dbReference>
<dbReference type="NCBIfam" id="TIGR00227">
    <property type="entry name" value="ribD_Cterm"/>
    <property type="match status" value="1"/>
</dbReference>
<evidence type="ECO:0000256" key="13">
    <source>
        <dbReference type="PIRNR" id="PIRNR006769"/>
    </source>
</evidence>
<dbReference type="InterPro" id="IPR016193">
    <property type="entry name" value="Cytidine_deaminase-like"/>
</dbReference>
<feature type="binding site" evidence="15">
    <location>
        <position position="207"/>
    </location>
    <ligand>
        <name>substrate</name>
    </ligand>
</feature>
<keyword evidence="6 13" id="KW-0686">Riboflavin biosynthesis</keyword>
<organism evidence="18">
    <name type="scientific">Desulfatirhabdium butyrativorans</name>
    <dbReference type="NCBI Taxonomy" id="340467"/>
    <lineage>
        <taxon>Bacteria</taxon>
        <taxon>Pseudomonadati</taxon>
        <taxon>Thermodesulfobacteriota</taxon>
        <taxon>Desulfobacteria</taxon>
        <taxon>Desulfobacterales</taxon>
        <taxon>Desulfatirhabdiaceae</taxon>
        <taxon>Desulfatirhabdium</taxon>
    </lineage>
</organism>
<dbReference type="GO" id="GO:0008270">
    <property type="term" value="F:zinc ion binding"/>
    <property type="evidence" value="ECO:0007669"/>
    <property type="project" value="InterPro"/>
</dbReference>
<evidence type="ECO:0000256" key="3">
    <source>
        <dbReference type="ARBA" id="ARBA00004910"/>
    </source>
</evidence>
<dbReference type="PANTHER" id="PTHR38011">
    <property type="entry name" value="DIHYDROFOLATE REDUCTASE FAMILY PROTEIN (AFU_ORTHOLOGUE AFUA_8G06820)"/>
    <property type="match status" value="1"/>
</dbReference>
<dbReference type="InterPro" id="IPR002734">
    <property type="entry name" value="RibDG_C"/>
</dbReference>
<feature type="binding site" evidence="15">
    <location>
        <position position="170"/>
    </location>
    <ligand>
        <name>NADP(+)</name>
        <dbReference type="ChEBI" id="CHEBI:58349"/>
    </ligand>
</feature>
<evidence type="ECO:0000259" key="17">
    <source>
        <dbReference type="PROSITE" id="PS51747"/>
    </source>
</evidence>
<comment type="similarity">
    <text evidence="5 13">In the C-terminal section; belongs to the HTP reductase family.</text>
</comment>
<dbReference type="PIRSF" id="PIRSF006769">
    <property type="entry name" value="RibD"/>
    <property type="match status" value="1"/>
</dbReference>
<dbReference type="GO" id="GO:0008703">
    <property type="term" value="F:5-amino-6-(5-phosphoribosylamino)uracil reductase activity"/>
    <property type="evidence" value="ECO:0007669"/>
    <property type="project" value="UniProtKB-EC"/>
</dbReference>
<evidence type="ECO:0000256" key="12">
    <source>
        <dbReference type="ARBA" id="ARBA00023268"/>
    </source>
</evidence>
<dbReference type="AlphaFoldDB" id="A0A7C4RST6"/>
<evidence type="ECO:0000256" key="10">
    <source>
        <dbReference type="ARBA" id="ARBA00022857"/>
    </source>
</evidence>
<feature type="binding site" evidence="16">
    <location>
        <position position="75"/>
    </location>
    <ligand>
        <name>Zn(2+)</name>
        <dbReference type="ChEBI" id="CHEBI:29105"/>
        <note>catalytic</note>
    </ligand>
</feature>
<dbReference type="CDD" id="cd01284">
    <property type="entry name" value="Riboflavin_deaminase-reductase"/>
    <property type="match status" value="1"/>
</dbReference>
<dbReference type="InterPro" id="IPR011549">
    <property type="entry name" value="RibD_C"/>
</dbReference>
<keyword evidence="9 13" id="KW-0862">Zinc</keyword>
<evidence type="ECO:0000256" key="5">
    <source>
        <dbReference type="ARBA" id="ARBA00007417"/>
    </source>
</evidence>
<feature type="binding site" evidence="15">
    <location>
        <position position="204"/>
    </location>
    <ligand>
        <name>substrate</name>
    </ligand>
</feature>
<comment type="pathway">
    <text evidence="3 13">Cofactor biosynthesis; riboflavin biosynthesis; 5-amino-6-(D-ribitylamino)uracil from GTP: step 3/4.</text>
</comment>
<evidence type="ECO:0000256" key="4">
    <source>
        <dbReference type="ARBA" id="ARBA00005259"/>
    </source>
</evidence>
<feature type="binding site" evidence="15">
    <location>
        <position position="200"/>
    </location>
    <ligand>
        <name>NADP(+)</name>
        <dbReference type="ChEBI" id="CHEBI:58349"/>
    </ligand>
</feature>
<feature type="binding site" evidence="15">
    <location>
        <position position="196"/>
    </location>
    <ligand>
        <name>NADP(+)</name>
        <dbReference type="ChEBI" id="CHEBI:58349"/>
    </ligand>
</feature>
<proteinExistence type="inferred from homology"/>
<gene>
    <name evidence="18" type="primary">ribD</name>
    <name evidence="18" type="ORF">ENS29_09915</name>
</gene>
<dbReference type="UniPathway" id="UPA00275">
    <property type="reaction ID" value="UER00401"/>
</dbReference>
<dbReference type="FunFam" id="3.40.140.10:FF:000025">
    <property type="entry name" value="Riboflavin biosynthesis protein RibD"/>
    <property type="match status" value="1"/>
</dbReference>
<dbReference type="PANTHER" id="PTHR38011:SF7">
    <property type="entry name" value="2,5-DIAMINO-6-RIBOSYLAMINO-4(3H)-PYRIMIDINONE 5'-PHOSPHATE REDUCTASE"/>
    <property type="match status" value="1"/>
</dbReference>
<comment type="cofactor">
    <cofactor evidence="13 16">
        <name>Zn(2+)</name>
        <dbReference type="ChEBI" id="CHEBI:29105"/>
    </cofactor>
    <text evidence="13 16">Binds 1 zinc ion.</text>
</comment>
<dbReference type="Pfam" id="PF00383">
    <property type="entry name" value="dCMP_cyt_deam_1"/>
    <property type="match status" value="1"/>
</dbReference>
<dbReference type="InterPro" id="IPR004794">
    <property type="entry name" value="Eubact_RibD"/>
</dbReference>
<reference evidence="18" key="1">
    <citation type="journal article" date="2020" name="mSystems">
        <title>Genome- and Community-Level Interaction Insights into Carbon Utilization and Element Cycling Functions of Hydrothermarchaeota in Hydrothermal Sediment.</title>
        <authorList>
            <person name="Zhou Z."/>
            <person name="Liu Y."/>
            <person name="Xu W."/>
            <person name="Pan J."/>
            <person name="Luo Z.H."/>
            <person name="Li M."/>
        </authorList>
    </citation>
    <scope>NUCLEOTIDE SEQUENCE [LARGE SCALE GENOMIC DNA]</scope>
    <source>
        <strain evidence="18">SpSt-477</strain>
    </source>
</reference>
<sequence length="373" mass="40426">MNHEHYMRIALDLARNGLGYTSPNPMVGAVVVRDGEIVGRGWHEAYGKPHAEVNALRDAGDRARGATLYVTLEPCNHTGKTPPCTEAVLSAGISHVVMAMKDPNPHVAGGGAERLQACGVQVTAGVLEAEALRLNEAFVTYVTTGRPFVTLKVAATLDGQIATRTGDAKWISSQASRRIVHRMRHASDAIVVGADTVLKDNPLLTTRIDPNELPGPPKHPIRIVLDTRLRIDPAAAILHHETAGKTWIIVGTDADPERVRGIASENVEIIPCPIDQNRIDLNELLKLLADRRITSLLVEGGSRVMGSFVRSKAFHKFVAFFAPKLLQGNDGMPICAGAGAQWMADCLTLCDIHAEMIEQDVMITGYRDVHGHR</sequence>
<evidence type="ECO:0000256" key="2">
    <source>
        <dbReference type="ARBA" id="ARBA00004882"/>
    </source>
</evidence>
<dbReference type="EC" id="1.1.1.193" evidence="13"/>
<comment type="caution">
    <text evidence="18">The sequence shown here is derived from an EMBL/GenBank/DDBJ whole genome shotgun (WGS) entry which is preliminary data.</text>
</comment>
<feature type="binding site" evidence="15">
    <location>
        <begin position="301"/>
        <end position="307"/>
    </location>
    <ligand>
        <name>NADP(+)</name>
        <dbReference type="ChEBI" id="CHEBI:58349"/>
    </ligand>
</feature>
<keyword evidence="12" id="KW-0511">Multifunctional enzyme</keyword>
<feature type="binding site" evidence="15">
    <location>
        <position position="299"/>
    </location>
    <ligand>
        <name>substrate</name>
    </ligand>
</feature>
<evidence type="ECO:0000256" key="6">
    <source>
        <dbReference type="ARBA" id="ARBA00022619"/>
    </source>
</evidence>
<keyword evidence="11 13" id="KW-0560">Oxidoreductase</keyword>
<dbReference type="SUPFAM" id="SSF53597">
    <property type="entry name" value="Dihydrofolate reductase-like"/>
    <property type="match status" value="1"/>
</dbReference>
<dbReference type="InterPro" id="IPR002125">
    <property type="entry name" value="CMP_dCMP_dom"/>
</dbReference>
<keyword evidence="8 13" id="KW-0378">Hydrolase</keyword>
<comment type="pathway">
    <text evidence="2 13">Cofactor biosynthesis; riboflavin biosynthesis; 5-amino-6-(D-ribitylamino)uracil from GTP: step 2/4.</text>
</comment>
<accession>A0A7C4RST6</accession>
<evidence type="ECO:0000313" key="18">
    <source>
        <dbReference type="EMBL" id="HGU33158.1"/>
    </source>
</evidence>